<dbReference type="GO" id="GO:0006887">
    <property type="term" value="P:exocytosis"/>
    <property type="evidence" value="ECO:0007669"/>
    <property type="project" value="UniProtKB-KW"/>
</dbReference>
<dbReference type="PROSITE" id="PS51258">
    <property type="entry name" value="MHD1"/>
    <property type="match status" value="1"/>
</dbReference>
<dbReference type="PROSITE" id="PS50004">
    <property type="entry name" value="C2"/>
    <property type="match status" value="2"/>
</dbReference>
<dbReference type="SMART" id="SM00239">
    <property type="entry name" value="C2"/>
    <property type="match status" value="2"/>
</dbReference>
<dbReference type="InterPro" id="IPR010439">
    <property type="entry name" value="MUN_dom"/>
</dbReference>
<dbReference type="InterPro" id="IPR035892">
    <property type="entry name" value="C2_domain_sf"/>
</dbReference>
<dbReference type="InterPro" id="IPR014772">
    <property type="entry name" value="Munc13_dom-2"/>
</dbReference>
<dbReference type="GO" id="GO:0005770">
    <property type="term" value="C:late endosome"/>
    <property type="evidence" value="ECO:0007669"/>
    <property type="project" value="UniProtKB-SubCell"/>
</dbReference>
<keyword evidence="7" id="KW-0967">Endosome</keyword>
<protein>
    <recommendedName>
        <fullName evidence="13">Protein unc-13 homolog 4B</fullName>
    </recommendedName>
</protein>
<evidence type="ECO:0000256" key="4">
    <source>
        <dbReference type="ARBA" id="ARBA00005823"/>
    </source>
</evidence>
<keyword evidence="12" id="KW-1185">Reference proteome</keyword>
<dbReference type="GO" id="GO:0055037">
    <property type="term" value="C:recycling endosome"/>
    <property type="evidence" value="ECO:0007669"/>
    <property type="project" value="UniProtKB-SubCell"/>
</dbReference>
<feature type="domain" description="C2" evidence="8">
    <location>
        <begin position="71"/>
        <end position="200"/>
    </location>
</feature>
<dbReference type="eggNOG" id="KOG1328">
    <property type="taxonomic scope" value="Eukaryota"/>
</dbReference>
<dbReference type="PROSITE" id="PS51259">
    <property type="entry name" value="MHD2"/>
    <property type="match status" value="1"/>
</dbReference>
<dbReference type="CDD" id="cd04009">
    <property type="entry name" value="C2B_Munc13-like"/>
    <property type="match status" value="1"/>
</dbReference>
<organism evidence="11 12">
    <name type="scientific">Danaus plexippus plexippus</name>
    <dbReference type="NCBI Taxonomy" id="278856"/>
    <lineage>
        <taxon>Eukaryota</taxon>
        <taxon>Metazoa</taxon>
        <taxon>Ecdysozoa</taxon>
        <taxon>Arthropoda</taxon>
        <taxon>Hexapoda</taxon>
        <taxon>Insecta</taxon>
        <taxon>Pterygota</taxon>
        <taxon>Neoptera</taxon>
        <taxon>Endopterygota</taxon>
        <taxon>Lepidoptera</taxon>
        <taxon>Glossata</taxon>
        <taxon>Ditrysia</taxon>
        <taxon>Papilionoidea</taxon>
        <taxon>Nymphalidae</taxon>
        <taxon>Danainae</taxon>
        <taxon>Danaini</taxon>
        <taxon>Danaina</taxon>
        <taxon>Danaus</taxon>
        <taxon>Danaus</taxon>
    </lineage>
</organism>
<comment type="subcellular location">
    <subcellularLocation>
        <location evidence="2">Cytoplasm</location>
    </subcellularLocation>
    <subcellularLocation>
        <location evidence="3">Late endosome</location>
    </subcellularLocation>
    <subcellularLocation>
        <location evidence="1">Recycling endosome</location>
    </subcellularLocation>
</comment>
<evidence type="ECO:0000256" key="6">
    <source>
        <dbReference type="ARBA" id="ARBA00022490"/>
    </source>
</evidence>
<dbReference type="PANTHER" id="PTHR45999:SF2">
    <property type="entry name" value="PROTEIN UNC-13 HOMOLOG 4B"/>
    <property type="match status" value="1"/>
</dbReference>
<dbReference type="Pfam" id="PF06292">
    <property type="entry name" value="MUN"/>
    <property type="match status" value="1"/>
</dbReference>
<keyword evidence="5" id="KW-0268">Exocytosis</keyword>
<dbReference type="FunCoup" id="A0A212EQ84">
    <property type="interactions" value="9"/>
</dbReference>
<proteinExistence type="inferred from homology"/>
<dbReference type="STRING" id="278856.A0A212EQ84"/>
<dbReference type="SUPFAM" id="SSF49562">
    <property type="entry name" value="C2 domain (Calcium/lipid-binding domain, CaLB)"/>
    <property type="match status" value="2"/>
</dbReference>
<dbReference type="InParanoid" id="A0A212EQ84"/>
<feature type="domain" description="MHD1" evidence="9">
    <location>
        <begin position="686"/>
        <end position="807"/>
    </location>
</feature>
<evidence type="ECO:0008006" key="13">
    <source>
        <dbReference type="Google" id="ProtNLM"/>
    </source>
</evidence>
<feature type="domain" description="MHD2" evidence="10">
    <location>
        <begin position="922"/>
        <end position="1082"/>
    </location>
</feature>
<reference evidence="11 12" key="1">
    <citation type="journal article" date="2011" name="Cell">
        <title>The monarch butterfly genome yields insights into long-distance migration.</title>
        <authorList>
            <person name="Zhan S."/>
            <person name="Merlin C."/>
            <person name="Boore J.L."/>
            <person name="Reppert S.M."/>
        </authorList>
    </citation>
    <scope>NUCLEOTIDE SEQUENCE [LARGE SCALE GENOMIC DNA]</scope>
    <source>
        <strain evidence="11">F-2</strain>
    </source>
</reference>
<feature type="domain" description="C2" evidence="8">
    <location>
        <begin position="1092"/>
        <end position="1222"/>
    </location>
</feature>
<dbReference type="Pfam" id="PF00168">
    <property type="entry name" value="C2"/>
    <property type="match status" value="2"/>
</dbReference>
<dbReference type="AlphaFoldDB" id="A0A212EQ84"/>
<evidence type="ECO:0000259" key="9">
    <source>
        <dbReference type="PROSITE" id="PS51258"/>
    </source>
</evidence>
<evidence type="ECO:0000256" key="5">
    <source>
        <dbReference type="ARBA" id="ARBA00022483"/>
    </source>
</evidence>
<dbReference type="Proteomes" id="UP000007151">
    <property type="component" value="Unassembled WGS sequence"/>
</dbReference>
<dbReference type="KEGG" id="dpl:KGM_209169"/>
<dbReference type="PANTHER" id="PTHR45999">
    <property type="entry name" value="UNC-13-4A, ISOFORM B"/>
    <property type="match status" value="1"/>
</dbReference>
<evidence type="ECO:0000313" key="12">
    <source>
        <dbReference type="Proteomes" id="UP000007151"/>
    </source>
</evidence>
<comment type="caution">
    <text evidence="11">The sequence shown here is derived from an EMBL/GenBank/DDBJ whole genome shotgun (WGS) entry which is preliminary data.</text>
</comment>
<evidence type="ECO:0000256" key="1">
    <source>
        <dbReference type="ARBA" id="ARBA00004172"/>
    </source>
</evidence>
<name>A0A212EQ84_DANPL</name>
<dbReference type="InterPro" id="IPR052095">
    <property type="entry name" value="UNC-13_domain"/>
</dbReference>
<evidence type="ECO:0000256" key="7">
    <source>
        <dbReference type="ARBA" id="ARBA00022753"/>
    </source>
</evidence>
<evidence type="ECO:0000259" key="8">
    <source>
        <dbReference type="PROSITE" id="PS50004"/>
    </source>
</evidence>
<dbReference type="Gene3D" id="2.60.40.150">
    <property type="entry name" value="C2 domain"/>
    <property type="match status" value="2"/>
</dbReference>
<gene>
    <name evidence="11" type="ORF">KGM_209169</name>
</gene>
<dbReference type="PRINTS" id="PR00360">
    <property type="entry name" value="C2DOMAIN"/>
</dbReference>
<accession>A0A212EQ84</accession>
<dbReference type="Gene3D" id="1.10.357.50">
    <property type="match status" value="1"/>
</dbReference>
<evidence type="ECO:0000313" key="11">
    <source>
        <dbReference type="EMBL" id="OWR43653.1"/>
    </source>
</evidence>
<evidence type="ECO:0000256" key="3">
    <source>
        <dbReference type="ARBA" id="ARBA00004603"/>
    </source>
</evidence>
<comment type="similarity">
    <text evidence="4">Belongs to the unc-13 family.</text>
</comment>
<dbReference type="InterPro" id="IPR000008">
    <property type="entry name" value="C2_dom"/>
</dbReference>
<evidence type="ECO:0000256" key="2">
    <source>
        <dbReference type="ARBA" id="ARBA00004496"/>
    </source>
</evidence>
<sequence length="1271" mass="145929">MNGMGTLRTRFRGVKKELLERQTSMLIQSMTVDELYLEILYEILHNVGGCDVGCEVGAQAMLSYVQEAFKISNEKHMELLTQAEAKEPPELMLNVEVIEGKDLVPKDPSGLSDPFVTIYLMSNTSHRYNTSVKSGTLNPVWEEHFSLPMPGSLQEDSLCLEVWDFDPAETVKEKMTKIFEVKGVKGLRKLMKEIAITASTGKHDNELIGTANIPLKSIPAGGMVMWLNLSKKSKLRRQGVVKVRFNFSSEKNSQVAAQEHRHLLRILLLHELESSKKRRPPAFFHNLHECLKIMVRSFRQDNKETFTSETLKRVEYLLKLHGMETRELIHQYHLERWQEQQSITDPKMGLLTIRAQFSIPAGGMVMWLNLSKKSKLRRQGVVKVRFNFSSEKNSQVAAQEHRHLLRILLLHELESSKVAPYWWCGNFSAAAEGVLTQHAAQSGLTPLEDRLSQWVVFCSITPDHPLSFALFTSLLDKLAKPLQSGLVNEEDRRLFWDGAKKLLPTCYSHVRKLRKKTAGDKTVMKTLREVLRILHKLSVMDAPESIDLFPASLYGWLRNDAKLTIHEVLNQAAIQGASDWFVHILDNNECKDKTEESRLQHLIRVIQLVRSDLQRAVEYFDRVFVEVMSFPYSKVLYGVYEDKIASLVEPEVIQVCKSMKRLRYSEGSTNRTEVGSEPLAMGTTLFELYLALQRFLTLGQGLNEIDWQNYSISKFHSWFYGGVAQWLDIAAYKALTRIEKAIELDNLAPVDANVKYSSSGVDTLAIFYQIKIFWQQLAWPDVEGCYAFVAKIIDDICRCCVFFAERMSSRVEGAGSVTSVYEERFEVTTEWCVAINNIDYVRQSLTPFVAELGMDDIINRMCEARTPLEAQRCKETLQNVLANAIDTVKNKIAELLEVMIKKMMPSITRFLVEGAELLHQDCSSMDRVMRYLEDNLDTLYHHLNNENFSRTLDIVWEQLGEVLYELIQANLETARVAGRIRLISRRYFGKNKVSPKTVLVRHRRAKIGRYIDPRRLTKSAAAVMDAKRRPPAFFHNLHECLKIMVRSFRQDNKETFTSETLKRVEYLLKLHGMETRELIHQYHLERWQEQQSITDPKMGLLTIRAQFVEDNLKIEIMNARNLMPTDSNGLCDSYVRVGLLPEDTFANVEKPKTQTHSKNLFPLYDEMFLIQLSPSQVNTTNGLIHLVIKDKDMFSVSNTFVGEAYLHFSEVVHTNAPISSLPQQHLPLSRPANIDGDAIKALESRQGDKQAREFLKKQRQKMPSKQFFSLG</sequence>
<dbReference type="GO" id="GO:0099503">
    <property type="term" value="C:secretory vesicle"/>
    <property type="evidence" value="ECO:0007669"/>
    <property type="project" value="TreeGrafter"/>
</dbReference>
<keyword evidence="6" id="KW-0963">Cytoplasm</keyword>
<dbReference type="EMBL" id="AGBW02013286">
    <property type="protein sequence ID" value="OWR43653.1"/>
    <property type="molecule type" value="Genomic_DNA"/>
</dbReference>
<evidence type="ECO:0000259" key="10">
    <source>
        <dbReference type="PROSITE" id="PS51259"/>
    </source>
</evidence>
<dbReference type="InterPro" id="IPR014770">
    <property type="entry name" value="Munc13_1"/>
</dbReference>